<dbReference type="GeneID" id="18501324"/>
<accession>W8W2J7</accession>
<proteinExistence type="predicted"/>
<gene>
    <name evidence="2" type="primary">130R</name>
    <name evidence="2" type="ORF">IIV30_130R</name>
</gene>
<dbReference type="InterPro" id="IPR018879">
    <property type="entry name" value="MSV199_dom"/>
</dbReference>
<dbReference type="RefSeq" id="YP_009010424.1">
    <property type="nucleotide sequence ID" value="NC_023611.1"/>
</dbReference>
<dbReference type="EMBL" id="HF920636">
    <property type="protein sequence ID" value="CCV02325.1"/>
    <property type="molecule type" value="Genomic_DNA"/>
</dbReference>
<name>W8W2J7_9VIRU</name>
<dbReference type="Pfam" id="PF01541">
    <property type="entry name" value="GIY-YIG"/>
    <property type="match status" value="1"/>
</dbReference>
<dbReference type="Pfam" id="PF10553">
    <property type="entry name" value="MSV199"/>
    <property type="match status" value="1"/>
</dbReference>
<evidence type="ECO:0000259" key="1">
    <source>
        <dbReference type="PROSITE" id="PS50164"/>
    </source>
</evidence>
<reference evidence="2 3" key="1">
    <citation type="submission" date="2013-03" db="EMBL/GenBank/DDBJ databases">
        <title>Genomic and evolutionary features of invertebrate iridoviruse.</title>
        <authorList>
            <person name="Piegu B."/>
            <person name="Guizard S."/>
            <person name="Bideshi D."/>
            <person name="Spears T."/>
            <person name="Federici B."/>
            <person name="Bigot Y."/>
        </authorList>
    </citation>
    <scope>NUCLEOTIDE SEQUENCE [LARGE SCALE GENOMIC DNA]</scope>
</reference>
<dbReference type="PROSITE" id="PS50164">
    <property type="entry name" value="GIY_YIG"/>
    <property type="match status" value="1"/>
</dbReference>
<organism evidence="2 3">
    <name type="scientific">Invertebrate iridescent virus 30</name>
    <dbReference type="NCBI Taxonomy" id="345585"/>
    <lineage>
        <taxon>Viruses</taxon>
        <taxon>Varidnaviria</taxon>
        <taxon>Bamfordvirae</taxon>
        <taxon>Nucleocytoviricota</taxon>
        <taxon>Megaviricetes</taxon>
        <taxon>Pimascovirales</taxon>
        <taxon>Pimascovirales incertae sedis</taxon>
        <taxon>Iridoviridae</taxon>
        <taxon>Betairidovirinae</taxon>
        <taxon>Chloriridovirus</taxon>
        <taxon>Chloriridovirus simulium1</taxon>
        <taxon>Invertebrate iridescent virus 22</taxon>
    </lineage>
</organism>
<evidence type="ECO:0000313" key="2">
    <source>
        <dbReference type="EMBL" id="CCV02325.1"/>
    </source>
</evidence>
<dbReference type="InterPro" id="IPR000305">
    <property type="entry name" value="GIY-YIG_endonuc"/>
</dbReference>
<dbReference type="SMART" id="SM00465">
    <property type="entry name" value="GIYc"/>
    <property type="match status" value="1"/>
</dbReference>
<feature type="domain" description="GIY-YIG" evidence="1">
    <location>
        <begin position="15"/>
        <end position="107"/>
    </location>
</feature>
<protein>
    <recommendedName>
        <fullName evidence="1">GIY-YIG domain-containing protein</fullName>
    </recommendedName>
</protein>
<dbReference type="InterPro" id="IPR035901">
    <property type="entry name" value="GIY-YIG_endonuc_sf"/>
</dbReference>
<sequence>MVKNTINKLIMSTKKIGYIYTIENNFDNSIYIGLTTKSIKERYAQHLQAAKSKHASCILHKFMAKYGPENFTVKELRKVEYNSIIELQLVEEECIRDFGDLNTVYNSRSYEMAGITLDKLIKERKPSKDKVVLPPLPSKEEIMEIACEAEEIPNKKISIDHFISLFIEEDRNYGQIFENLAEKSGNIHITKRVLEWFGYEGEYFNQKKCFKKMLKNNTIAFQELTHEDKEIDQYPAIKQELQELNQGARTCASYYET</sequence>
<dbReference type="OrthoDB" id="19777at10239"/>
<dbReference type="Gene3D" id="3.40.1440.10">
    <property type="entry name" value="GIY-YIG endonuclease"/>
    <property type="match status" value="1"/>
</dbReference>
<evidence type="ECO:0000313" key="3">
    <source>
        <dbReference type="Proteomes" id="UP000136450"/>
    </source>
</evidence>
<dbReference type="CDD" id="cd10443">
    <property type="entry name" value="GIY-YIG_HE_Tlr8p_PBC-V_like"/>
    <property type="match status" value="1"/>
</dbReference>
<dbReference type="KEGG" id="vg:18501324"/>
<dbReference type="Proteomes" id="UP000136450">
    <property type="component" value="Segment"/>
</dbReference>
<dbReference type="SUPFAM" id="SSF82771">
    <property type="entry name" value="GIY-YIG endonuclease"/>
    <property type="match status" value="1"/>
</dbReference>